<dbReference type="PANTHER" id="PTHR37813">
    <property type="entry name" value="FELS-2 PROPHAGE PROTEIN"/>
    <property type="match status" value="1"/>
</dbReference>
<dbReference type="Proteomes" id="UP000036902">
    <property type="component" value="Chromosome"/>
</dbReference>
<keyword evidence="3" id="KW-0472">Membrane</keyword>
<evidence type="ECO:0000256" key="3">
    <source>
        <dbReference type="SAM" id="Phobius"/>
    </source>
</evidence>
<evidence type="ECO:0000259" key="4">
    <source>
        <dbReference type="Pfam" id="PF10145"/>
    </source>
</evidence>
<keyword evidence="3" id="KW-1133">Transmembrane helix</keyword>
<feature type="coiled-coil region" evidence="2">
    <location>
        <begin position="104"/>
        <end position="159"/>
    </location>
</feature>
<evidence type="ECO:0000313" key="6">
    <source>
        <dbReference type="Proteomes" id="UP000036902"/>
    </source>
</evidence>
<keyword evidence="6" id="KW-1185">Reference proteome</keyword>
<keyword evidence="3" id="KW-0812">Transmembrane</keyword>
<evidence type="ECO:0000256" key="2">
    <source>
        <dbReference type="SAM" id="Coils"/>
    </source>
</evidence>
<reference evidence="6" key="1">
    <citation type="submission" date="2016-03" db="EMBL/GenBank/DDBJ databases">
        <authorList>
            <person name="Ma C."/>
            <person name="Zhou S."/>
            <person name="Yang G."/>
        </authorList>
    </citation>
    <scope>NUCLEOTIDE SEQUENCE [LARGE SCALE GENOMIC DNA]</scope>
    <source>
        <strain evidence="6">SgZ-1</strain>
    </source>
</reference>
<dbReference type="RefSeq" id="WP_048709465.1">
    <property type="nucleotide sequence ID" value="NZ_CP014646.1"/>
</dbReference>
<proteinExistence type="predicted"/>
<dbReference type="EMBL" id="CP014646">
    <property type="protein sequence ID" value="AMO36229.1"/>
    <property type="molecule type" value="Genomic_DNA"/>
</dbReference>
<gene>
    <name evidence="5" type="ORF">AC731_004340</name>
</gene>
<dbReference type="STRING" id="1134435.AC731_004340"/>
<keyword evidence="1" id="KW-1188">Viral release from host cell</keyword>
<evidence type="ECO:0000313" key="5">
    <source>
        <dbReference type="EMBL" id="AMO36229.1"/>
    </source>
</evidence>
<dbReference type="Pfam" id="PF10145">
    <property type="entry name" value="PhageMin_Tail"/>
    <property type="match status" value="1"/>
</dbReference>
<organism evidence="5 6">
    <name type="scientific">Thauera humireducens</name>
    <dbReference type="NCBI Taxonomy" id="1134435"/>
    <lineage>
        <taxon>Bacteria</taxon>
        <taxon>Pseudomonadati</taxon>
        <taxon>Pseudomonadota</taxon>
        <taxon>Betaproteobacteria</taxon>
        <taxon>Rhodocyclales</taxon>
        <taxon>Zoogloeaceae</taxon>
        <taxon>Thauera</taxon>
    </lineage>
</organism>
<sequence>MKAAQDVTLRINTETSGDGGVRSLADEIDRLAESGGELAPQFRALAEEMRKIESTQGLVEAFAGLKKETAEAAVALEKAQQRAQALGREYAATATPSRGLTAEFARARKEVTQAQSALQAKQQALQKMRGDLKAAGVDTKSLAESERRLREELVQLEQRGQIATQVLGEMGQEAQQAGANVAELAERTDSSSEAFASAAANFAAGTVALKGLSGTFGPATRLAADFSTAMAKIRTNVDNPGDVPALANQVRELNREFGTGVTRNAEALYDIVSAGITDTGRAVETLAVANKLAVGGLTSVAVAADGLTSTLNAYGAAAGSATDVADTFFISSLAGKSSIDELAAGIGQVAPLAAQTGTSLQDLLAGVAALTLGGAKTSEAITQLRAILTAVIKPSKEAATLADKLGLNFSLAAIKSQGFAGFLEQVTQATGGSADKLAILLGSTEAINGALALTGSQSVQFADILDQMANRAGSTEQAFTTMADTPQQAINEFNAALEDTQLAIGLAVTAMTPLLEGLTGVINAFNDLPDSVQTAVAALGSVAVGAPVVLFALKSYVAAWQSLRVAMAIGGVASVARKELVTTAATATAAAGAMARAAGSVGLLSRALGFLGGPIGLVLSAAALLVPAFMSTGEAAETAAEGTGMLAEQLAEDAEAIAEATEKIEDAQSERLTQERAFAERLAEVKKEETARLRAQLDTQVKAYREATKSIDAAIRAREAAEKRRASLAQTNKEFIDGLGQGGDSKDRSSVDAQNAITKARGLAGQGDLEGAIKQAERAKQIVQQLDQSGQESAYVLQYLARQIAQVQDEAAAGLETEAAAAVEQERARAEQIQQLITETVAKAEWLKMLEVGFDQAGAEASAEQLRAALEAKLAANPIVVPLVVVDAASEDAATGRLLKDAPARAYGGPLPGSERGDRSDHVAYWGTPGEWVIQRPAVRKWGAANMQLINQGLMPRFAFGGEIGASSMAQRASIPSVDTSAPATLPPLTGRPLVLPDGSQVPVYTDTRMEEAIVKLFSRAASQRGRRG</sequence>
<protein>
    <recommendedName>
        <fullName evidence="4">Phage tail tape measure protein domain-containing protein</fullName>
    </recommendedName>
</protein>
<keyword evidence="2" id="KW-0175">Coiled coil</keyword>
<accession>A0A127K2P3</accession>
<dbReference type="PANTHER" id="PTHR37813:SF1">
    <property type="entry name" value="FELS-2 PROPHAGE PROTEIN"/>
    <property type="match status" value="1"/>
</dbReference>
<feature type="domain" description="Phage tail tape measure protein" evidence="4">
    <location>
        <begin position="249"/>
        <end position="435"/>
    </location>
</feature>
<feature type="transmembrane region" description="Helical" evidence="3">
    <location>
        <begin position="608"/>
        <end position="630"/>
    </location>
</feature>
<dbReference type="NCBIfam" id="TIGR01760">
    <property type="entry name" value="tape_meas_TP901"/>
    <property type="match status" value="1"/>
</dbReference>
<dbReference type="InterPro" id="IPR010090">
    <property type="entry name" value="Phage_tape_meas"/>
</dbReference>
<dbReference type="KEGG" id="thu:AC731_004340"/>
<feature type="coiled-coil region" evidence="2">
    <location>
        <begin position="647"/>
        <end position="731"/>
    </location>
</feature>
<feature type="transmembrane region" description="Helical" evidence="3">
    <location>
        <begin position="535"/>
        <end position="557"/>
    </location>
</feature>
<name>A0A127K2P3_9RHOO</name>
<evidence type="ECO:0000256" key="1">
    <source>
        <dbReference type="ARBA" id="ARBA00022612"/>
    </source>
</evidence>
<dbReference type="AlphaFoldDB" id="A0A127K2P3"/>